<dbReference type="AlphaFoldDB" id="A0A238D713"/>
<keyword evidence="2" id="KW-1185">Reference proteome</keyword>
<dbReference type="EMBL" id="FLMQ01000056">
    <property type="protein sequence ID" value="SBP89138.1"/>
    <property type="molecule type" value="Genomic_DNA"/>
</dbReference>
<accession>A0A238D713</accession>
<evidence type="ECO:0000313" key="2">
    <source>
        <dbReference type="Proteomes" id="UP000214566"/>
    </source>
</evidence>
<reference evidence="1 2" key="1">
    <citation type="submission" date="2016-06" db="EMBL/GenBank/DDBJ databases">
        <authorList>
            <person name="Kjaerup R.B."/>
            <person name="Dalgaard T.S."/>
            <person name="Juul-Madsen H.R."/>
        </authorList>
    </citation>
    <scope>NUCLEOTIDE SEQUENCE [LARGE SCALE GENOMIC DNA]</scope>
    <source>
        <strain evidence="1 2">DSM 16361</strain>
    </source>
</reference>
<organism evidence="1 2">
    <name type="scientific">Thiomonas delicata</name>
    <name type="common">Thiomonas cuprina</name>
    <dbReference type="NCBI Taxonomy" id="364030"/>
    <lineage>
        <taxon>Bacteria</taxon>
        <taxon>Pseudomonadati</taxon>
        <taxon>Pseudomonadota</taxon>
        <taxon>Betaproteobacteria</taxon>
        <taxon>Burkholderiales</taxon>
        <taxon>Thiomonas</taxon>
    </lineage>
</organism>
<name>A0A238D713_THIDL</name>
<gene>
    <name evidence="1" type="ORF">THIARS_70758</name>
</gene>
<sequence length="41" mass="4273">MPAKIASIPTLRPDASVRHISLQGMMGSIIASGMMGQFTVA</sequence>
<protein>
    <submittedName>
        <fullName evidence="1">Uncharacterized protein</fullName>
    </submittedName>
</protein>
<proteinExistence type="predicted"/>
<dbReference type="Proteomes" id="UP000214566">
    <property type="component" value="Unassembled WGS sequence"/>
</dbReference>
<evidence type="ECO:0000313" key="1">
    <source>
        <dbReference type="EMBL" id="SBP89138.1"/>
    </source>
</evidence>